<evidence type="ECO:0000313" key="1">
    <source>
        <dbReference type="EMBL" id="QCO00235.1"/>
    </source>
</evidence>
<dbReference type="Proteomes" id="UP000298595">
    <property type="component" value="Plasmid p5"/>
</dbReference>
<evidence type="ECO:0000313" key="2">
    <source>
        <dbReference type="Proteomes" id="UP000298595"/>
    </source>
</evidence>
<dbReference type="KEGG" id="aare:D3093_33900"/>
<gene>
    <name evidence="1" type="ORF">D3093_33900</name>
</gene>
<protein>
    <submittedName>
        <fullName evidence="1">Uncharacterized protein</fullName>
    </submittedName>
</protein>
<geneLocation type="plasmid" evidence="1 2">
    <name>p5</name>
</geneLocation>
<dbReference type="AlphaFoldDB" id="A0A4D8PSC6"/>
<keyword evidence="1" id="KW-0614">Plasmid</keyword>
<reference evidence="1 2" key="1">
    <citation type="submission" date="2018-09" db="EMBL/GenBank/DDBJ databases">
        <title>Whole genome based analysis of evolution and adaptive divergence in Indian and Brazilian strains of Azospirillum brasilense.</title>
        <authorList>
            <person name="Singh C."/>
            <person name="Tripathi A.K."/>
        </authorList>
    </citation>
    <scope>NUCLEOTIDE SEQUENCE [LARGE SCALE GENOMIC DNA]</scope>
    <source>
        <strain evidence="1 2">MTCC4035</strain>
        <plasmid evidence="1 2">p5</plasmid>
    </source>
</reference>
<dbReference type="RefSeq" id="WP_137118944.1">
    <property type="nucleotide sequence ID" value="NZ_CP032326.1"/>
</dbReference>
<name>A0A4D8PSC6_9PROT</name>
<sequence length="150" mass="16146">MADKTDDTTTWIVGLSCLAGDVTANYLDAPPLVSVPLLLVAGYCVLDVLMDDRRKAALVTPNTEPSARTVLRSRIAEVITAHEAGAMHFEIADAFRAEGYEVSGLDVRDAINAYNQAKAEDALRQDEQDRAVRAKVALTDLSAALRQTAS</sequence>
<accession>A0A4D8PSC6</accession>
<organism evidence="1 2">
    <name type="scientific">Azospirillum argentinense</name>
    <dbReference type="NCBI Taxonomy" id="2970906"/>
    <lineage>
        <taxon>Bacteria</taxon>
        <taxon>Pseudomonadati</taxon>
        <taxon>Pseudomonadota</taxon>
        <taxon>Alphaproteobacteria</taxon>
        <taxon>Rhodospirillales</taxon>
        <taxon>Azospirillaceae</taxon>
        <taxon>Azospirillum</taxon>
    </lineage>
</organism>
<proteinExistence type="predicted"/>
<dbReference type="EMBL" id="CP032326">
    <property type="protein sequence ID" value="QCO00235.1"/>
    <property type="molecule type" value="Genomic_DNA"/>
</dbReference>